<dbReference type="Proteomes" id="UP001333710">
    <property type="component" value="Chromosome"/>
</dbReference>
<protein>
    <recommendedName>
        <fullName evidence="3">Thioredoxin</fullName>
    </recommendedName>
</protein>
<dbReference type="InterPro" id="IPR036249">
    <property type="entry name" value="Thioredoxin-like_sf"/>
</dbReference>
<evidence type="ECO:0000313" key="2">
    <source>
        <dbReference type="Proteomes" id="UP001333710"/>
    </source>
</evidence>
<sequence>MFCKINKDLSVLRGTITALRCLAILLCFHAPLGWGATSDVPDSVGYVQVSDILTHYPDFRKNYEEYTPDEKELALMGKIENRELLVMFGTWCHDSEREIPILLKLLDESGVKLEALTLLAVDRNKREPTGKAEQWRLKYTPTIVLKSGENELGRIIEKPKVSLAADLAKMLN</sequence>
<accession>A0AA48KV42</accession>
<keyword evidence="2" id="KW-1185">Reference proteome</keyword>
<proteinExistence type="predicted"/>
<reference evidence="1" key="1">
    <citation type="submission" date="2023-01" db="EMBL/GenBank/DDBJ databases">
        <title>Complete genome sequence of Planctobacterium marinum strain Dej080120_11.</title>
        <authorList>
            <person name="Ueki S."/>
            <person name="Maruyama F."/>
        </authorList>
    </citation>
    <scope>NUCLEOTIDE SEQUENCE</scope>
    <source>
        <strain evidence="1">Dej080120_11</strain>
    </source>
</reference>
<organism evidence="1 2">
    <name type="scientific">Planctobacterium marinum</name>
    <dbReference type="NCBI Taxonomy" id="1631968"/>
    <lineage>
        <taxon>Bacteria</taxon>
        <taxon>Pseudomonadati</taxon>
        <taxon>Pseudomonadota</taxon>
        <taxon>Gammaproteobacteria</taxon>
        <taxon>Alteromonadales</taxon>
        <taxon>Alteromonadaceae</taxon>
        <taxon>Planctobacterium</taxon>
    </lineage>
</organism>
<name>A0AA48KV42_9ALTE</name>
<dbReference type="RefSeq" id="WP_338293104.1">
    <property type="nucleotide sequence ID" value="NZ_AP027272.1"/>
</dbReference>
<evidence type="ECO:0008006" key="3">
    <source>
        <dbReference type="Google" id="ProtNLM"/>
    </source>
</evidence>
<dbReference type="AlphaFoldDB" id="A0AA48KV42"/>
<dbReference type="EMBL" id="AP027272">
    <property type="protein sequence ID" value="BDX07115.1"/>
    <property type="molecule type" value="Genomic_DNA"/>
</dbReference>
<dbReference type="SUPFAM" id="SSF52833">
    <property type="entry name" value="Thioredoxin-like"/>
    <property type="match status" value="1"/>
</dbReference>
<dbReference type="KEGG" id="pmaw:MACH26_26360"/>
<evidence type="ECO:0000313" key="1">
    <source>
        <dbReference type="EMBL" id="BDX07115.1"/>
    </source>
</evidence>
<gene>
    <name evidence="1" type="ORF">MACH26_26360</name>
</gene>